<gene>
    <name evidence="1" type="ORF">HINF_LOCUS49346</name>
    <name evidence="2" type="ORF">HINF_LOCUS72393</name>
</gene>
<reference evidence="2 3" key="2">
    <citation type="submission" date="2024-07" db="EMBL/GenBank/DDBJ databases">
        <authorList>
            <person name="Akdeniz Z."/>
        </authorList>
    </citation>
    <scope>NUCLEOTIDE SEQUENCE [LARGE SCALE GENOMIC DNA]</scope>
</reference>
<organism evidence="1">
    <name type="scientific">Hexamita inflata</name>
    <dbReference type="NCBI Taxonomy" id="28002"/>
    <lineage>
        <taxon>Eukaryota</taxon>
        <taxon>Metamonada</taxon>
        <taxon>Diplomonadida</taxon>
        <taxon>Hexamitidae</taxon>
        <taxon>Hexamitinae</taxon>
        <taxon>Hexamita</taxon>
    </lineage>
</organism>
<accession>A0AA86QUE5</accession>
<name>A0AA86QUE5_9EUKA</name>
<dbReference type="AlphaFoldDB" id="A0AA86QUE5"/>
<evidence type="ECO:0000313" key="1">
    <source>
        <dbReference type="EMBL" id="CAI9961701.1"/>
    </source>
</evidence>
<keyword evidence="3" id="KW-1185">Reference proteome</keyword>
<dbReference type="EMBL" id="CATOUU010000943">
    <property type="protein sequence ID" value="CAI9961701.1"/>
    <property type="molecule type" value="Genomic_DNA"/>
</dbReference>
<protein>
    <submittedName>
        <fullName evidence="2">Hypothetical_protein</fullName>
    </submittedName>
</protein>
<reference evidence="1" key="1">
    <citation type="submission" date="2023-06" db="EMBL/GenBank/DDBJ databases">
        <authorList>
            <person name="Kurt Z."/>
        </authorList>
    </citation>
    <scope>NUCLEOTIDE SEQUENCE</scope>
</reference>
<proteinExistence type="predicted"/>
<dbReference type="Proteomes" id="UP001642409">
    <property type="component" value="Unassembled WGS sequence"/>
</dbReference>
<dbReference type="EMBL" id="CAXDID020000573">
    <property type="protein sequence ID" value="CAL6103906.1"/>
    <property type="molecule type" value="Genomic_DNA"/>
</dbReference>
<comment type="caution">
    <text evidence="1">The sequence shown here is derived from an EMBL/GenBank/DDBJ whole genome shotgun (WGS) entry which is preliminary data.</text>
</comment>
<evidence type="ECO:0000313" key="3">
    <source>
        <dbReference type="Proteomes" id="UP001642409"/>
    </source>
</evidence>
<evidence type="ECO:0000313" key="2">
    <source>
        <dbReference type="EMBL" id="CAL6103906.1"/>
    </source>
</evidence>
<sequence>MSTCRSLDTSAYNSRRASETFIEPQIQMDSQLHKYQVDDSESEQIEVLQLHYNLKQSPLKSNNLGYEKIIHHISANINIIRKLDEYLNGMNELIKGYELKINKMKLQIELQQRIIPHRIQ</sequence>